<dbReference type="AlphaFoldDB" id="A0A8J7Z4C7"/>
<name>A0A8J7Z4C7_9CYAN</name>
<keyword evidence="2" id="KW-1185">Reference proteome</keyword>
<protein>
    <submittedName>
        <fullName evidence="1">Uncharacterized protein</fullName>
    </submittedName>
</protein>
<gene>
    <name evidence="1" type="ORF">GS601_21175</name>
</gene>
<dbReference type="EMBL" id="WVIE01000040">
    <property type="protein sequence ID" value="NDJ19769.1"/>
    <property type="molecule type" value="Genomic_DNA"/>
</dbReference>
<sequence length="86" mass="9298">MSLSEVLPTVDQLSHQDKLRLIHFLLLAVAKEEGCNLEPTEVSNPENTLLQQLTSIEAVVWSPQTDSASVQALSDLLVAAKEASNA</sequence>
<evidence type="ECO:0000313" key="2">
    <source>
        <dbReference type="Proteomes" id="UP000646053"/>
    </source>
</evidence>
<organism evidence="1 2">
    <name type="scientific">Myxacorys almedinensis A</name>
    <dbReference type="NCBI Taxonomy" id="2690445"/>
    <lineage>
        <taxon>Bacteria</taxon>
        <taxon>Bacillati</taxon>
        <taxon>Cyanobacteriota</taxon>
        <taxon>Cyanophyceae</taxon>
        <taxon>Leptolyngbyales</taxon>
        <taxon>Leptolyngbyaceae</taxon>
        <taxon>Myxacorys</taxon>
        <taxon>Myxacorys almedinensis</taxon>
    </lineage>
</organism>
<proteinExistence type="predicted"/>
<reference evidence="1" key="1">
    <citation type="submission" date="2019-12" db="EMBL/GenBank/DDBJ databases">
        <title>High-Quality draft genome sequences of three cyanobacteria isolated from the limestone walls of the Old Cathedral of Coimbra.</title>
        <authorList>
            <person name="Tiago I."/>
            <person name="Soares F."/>
            <person name="Portugal A."/>
        </authorList>
    </citation>
    <scope>NUCLEOTIDE SEQUENCE</scope>
    <source>
        <strain evidence="1">A</strain>
    </source>
</reference>
<comment type="caution">
    <text evidence="1">The sequence shown here is derived from an EMBL/GenBank/DDBJ whole genome shotgun (WGS) entry which is preliminary data.</text>
</comment>
<accession>A0A8J7Z4C7</accession>
<dbReference type="Proteomes" id="UP000646053">
    <property type="component" value="Unassembled WGS sequence"/>
</dbReference>
<dbReference type="RefSeq" id="WP_162425294.1">
    <property type="nucleotide sequence ID" value="NZ_WVIE01000040.1"/>
</dbReference>
<evidence type="ECO:0000313" key="1">
    <source>
        <dbReference type="EMBL" id="NDJ19769.1"/>
    </source>
</evidence>